<proteinExistence type="predicted"/>
<dbReference type="Pfam" id="PF00646">
    <property type="entry name" value="F-box"/>
    <property type="match status" value="1"/>
</dbReference>
<sequence>MNKFFLRLLQNQNKRHKKKHKRHKKKTSNFSFLDDLLCDELLEQILCRLELKTVHRCKSVCKRWLSLVSSAEFIDQYVRFQQSVSPTSSRFYLAFELQRQASRHSSYRLDIGKAEASSSSSSSKSFDFDTYPKHTTRRPWVYYSDLIGSWNGLVLCQETFEEFLQKPRYSVCNPITRDWLVLPPYEFKGSHQAGFIDDDDGLITTTRGFKVALVEVDQNKSGVGNYLNLSIFSSCTGEWRSQRVLCREPVFFAGVRGLFSCNRMLYWGNVKNPNFIIGYDTSKMPPPDECTYIDLPPEYKEKERSFLEENCGLLIGVSQGKILICEKHLEQSQPLCIWELQDCTTSSWRLKHKLVVDSVLNRRIIVAFHPIDGDIVYLAKWKDGIHSLNMKNKKKQIVENTKAWRCAVPFFLPWWQARLQDQNNSKQT</sequence>
<feature type="domain" description="F-box" evidence="1">
    <location>
        <begin position="37"/>
        <end position="76"/>
    </location>
</feature>
<gene>
    <name evidence="2" type="ORF">Tsubulata_042968</name>
</gene>
<dbReference type="SUPFAM" id="SSF81383">
    <property type="entry name" value="F-box domain"/>
    <property type="match status" value="1"/>
</dbReference>
<dbReference type="InterPro" id="IPR055290">
    <property type="entry name" value="At3g26010-like"/>
</dbReference>
<dbReference type="EMBL" id="JAKUCV010003990">
    <property type="protein sequence ID" value="KAJ4836938.1"/>
    <property type="molecule type" value="Genomic_DNA"/>
</dbReference>
<evidence type="ECO:0000259" key="1">
    <source>
        <dbReference type="SMART" id="SM00256"/>
    </source>
</evidence>
<dbReference type="OrthoDB" id="813179at2759"/>
<dbReference type="Pfam" id="PF24750">
    <property type="entry name" value="b-prop_At3g26010-like"/>
    <property type="match status" value="1"/>
</dbReference>
<dbReference type="PANTHER" id="PTHR35546:SF130">
    <property type="entry name" value="EXPRESSED PROTEIN"/>
    <property type="match status" value="1"/>
</dbReference>
<comment type="caution">
    <text evidence="2">The sequence shown here is derived from an EMBL/GenBank/DDBJ whole genome shotgun (WGS) entry which is preliminary data.</text>
</comment>
<dbReference type="SMART" id="SM00256">
    <property type="entry name" value="FBOX"/>
    <property type="match status" value="1"/>
</dbReference>
<evidence type="ECO:0000313" key="3">
    <source>
        <dbReference type="Proteomes" id="UP001141552"/>
    </source>
</evidence>
<dbReference type="PANTHER" id="PTHR35546">
    <property type="entry name" value="F-BOX PROTEIN INTERACTION DOMAIN PROTEIN-RELATED"/>
    <property type="match status" value="1"/>
</dbReference>
<name>A0A9Q0JCW9_9ROSI</name>
<reference evidence="2" key="1">
    <citation type="submission" date="2022-02" db="EMBL/GenBank/DDBJ databases">
        <authorList>
            <person name="Henning P.M."/>
            <person name="McCubbin A.G."/>
            <person name="Shore J.S."/>
        </authorList>
    </citation>
    <scope>NUCLEOTIDE SEQUENCE</scope>
    <source>
        <strain evidence="2">F60SS</strain>
        <tissue evidence="2">Leaves</tissue>
    </source>
</reference>
<dbReference type="Gene3D" id="1.20.1280.50">
    <property type="match status" value="1"/>
</dbReference>
<evidence type="ECO:0000313" key="2">
    <source>
        <dbReference type="EMBL" id="KAJ4836938.1"/>
    </source>
</evidence>
<organism evidence="2 3">
    <name type="scientific">Turnera subulata</name>
    <dbReference type="NCBI Taxonomy" id="218843"/>
    <lineage>
        <taxon>Eukaryota</taxon>
        <taxon>Viridiplantae</taxon>
        <taxon>Streptophyta</taxon>
        <taxon>Embryophyta</taxon>
        <taxon>Tracheophyta</taxon>
        <taxon>Spermatophyta</taxon>
        <taxon>Magnoliopsida</taxon>
        <taxon>eudicotyledons</taxon>
        <taxon>Gunneridae</taxon>
        <taxon>Pentapetalae</taxon>
        <taxon>rosids</taxon>
        <taxon>fabids</taxon>
        <taxon>Malpighiales</taxon>
        <taxon>Passifloraceae</taxon>
        <taxon>Turnera</taxon>
    </lineage>
</organism>
<accession>A0A9Q0JCW9</accession>
<protein>
    <recommendedName>
        <fullName evidence="1">F-box domain-containing protein</fullName>
    </recommendedName>
</protein>
<dbReference type="AlphaFoldDB" id="A0A9Q0JCW9"/>
<dbReference type="Proteomes" id="UP001141552">
    <property type="component" value="Unassembled WGS sequence"/>
</dbReference>
<dbReference type="InterPro" id="IPR001810">
    <property type="entry name" value="F-box_dom"/>
</dbReference>
<dbReference type="InterPro" id="IPR056592">
    <property type="entry name" value="Beta-prop_At3g26010-like"/>
</dbReference>
<keyword evidence="3" id="KW-1185">Reference proteome</keyword>
<reference evidence="2" key="2">
    <citation type="journal article" date="2023" name="Plants (Basel)">
        <title>Annotation of the Turnera subulata (Passifloraceae) Draft Genome Reveals the S-Locus Evolved after the Divergence of Turneroideae from Passifloroideae in a Stepwise Manner.</title>
        <authorList>
            <person name="Henning P.M."/>
            <person name="Roalson E.H."/>
            <person name="Mir W."/>
            <person name="McCubbin A.G."/>
            <person name="Shore J.S."/>
        </authorList>
    </citation>
    <scope>NUCLEOTIDE SEQUENCE</scope>
    <source>
        <strain evidence="2">F60SS</strain>
    </source>
</reference>
<dbReference type="InterPro" id="IPR036047">
    <property type="entry name" value="F-box-like_dom_sf"/>
</dbReference>